<comment type="caution">
    <text evidence="1">The sequence shown here is derived from an EMBL/GenBank/DDBJ whole genome shotgun (WGS) entry which is preliminary data.</text>
</comment>
<dbReference type="EMBL" id="LAZR01000213">
    <property type="protein sequence ID" value="KKN81542.1"/>
    <property type="molecule type" value="Genomic_DNA"/>
</dbReference>
<gene>
    <name evidence="1" type="ORF">LCGC14_0318010</name>
</gene>
<protein>
    <recommendedName>
        <fullName evidence="2">Restriction alleviation protein, Lar family</fullName>
    </recommendedName>
</protein>
<organism evidence="1">
    <name type="scientific">marine sediment metagenome</name>
    <dbReference type="NCBI Taxonomy" id="412755"/>
    <lineage>
        <taxon>unclassified sequences</taxon>
        <taxon>metagenomes</taxon>
        <taxon>ecological metagenomes</taxon>
    </lineage>
</organism>
<name>A0A0F9U2J9_9ZZZZ</name>
<reference evidence="1" key="1">
    <citation type="journal article" date="2015" name="Nature">
        <title>Complex archaea that bridge the gap between prokaryotes and eukaryotes.</title>
        <authorList>
            <person name="Spang A."/>
            <person name="Saw J.H."/>
            <person name="Jorgensen S.L."/>
            <person name="Zaremba-Niedzwiedzka K."/>
            <person name="Martijn J."/>
            <person name="Lind A.E."/>
            <person name="van Eijk R."/>
            <person name="Schleper C."/>
            <person name="Guy L."/>
            <person name="Ettema T.J."/>
        </authorList>
    </citation>
    <scope>NUCLEOTIDE SEQUENCE</scope>
</reference>
<sequence length="122" mass="13758">MKIELCPHCPGGGDISVACTNLEGKNEYQVWCRDCWAHGPSRKTKEGAIESWNETAGPIRPGADEEGRRMVAIESDAIQAGGCNGCSRRVRYVWVIHLGQSLEWRLCRQCRDELVEQTRRAR</sequence>
<proteinExistence type="predicted"/>
<evidence type="ECO:0000313" key="1">
    <source>
        <dbReference type="EMBL" id="KKN81542.1"/>
    </source>
</evidence>
<accession>A0A0F9U2J9</accession>
<dbReference type="AlphaFoldDB" id="A0A0F9U2J9"/>
<evidence type="ECO:0008006" key="2">
    <source>
        <dbReference type="Google" id="ProtNLM"/>
    </source>
</evidence>